<evidence type="ECO:0000313" key="2">
    <source>
        <dbReference type="Proteomes" id="UP000188342"/>
    </source>
</evidence>
<proteinExistence type="predicted"/>
<sequence length="38" mass="4014">MPSRLGQLKGEEVVAVGSLADDTFVSIGLDQVARLMLP</sequence>
<reference evidence="1 2" key="1">
    <citation type="submission" date="2017-02" db="EMBL/GenBank/DDBJ databases">
        <authorList>
            <person name="Peterson S.W."/>
        </authorList>
    </citation>
    <scope>NUCLEOTIDE SEQUENCE [LARGE SCALE GENOMIC DNA]</scope>
    <source>
        <strain evidence="1 2">LSP_Lj1</strain>
    </source>
</reference>
<dbReference type="EMBL" id="FUKQ01000047">
    <property type="protein sequence ID" value="SJN41399.1"/>
    <property type="molecule type" value="Genomic_DNA"/>
</dbReference>
<keyword evidence="2" id="KW-1185">Reference proteome</keyword>
<organism evidence="1 2">
    <name type="scientific">Luteococcus japonicus LSP_Lj1</name>
    <dbReference type="NCBI Taxonomy" id="1255658"/>
    <lineage>
        <taxon>Bacteria</taxon>
        <taxon>Bacillati</taxon>
        <taxon>Actinomycetota</taxon>
        <taxon>Actinomycetes</taxon>
        <taxon>Propionibacteriales</taxon>
        <taxon>Propionibacteriaceae</taxon>
        <taxon>Luteococcus</taxon>
    </lineage>
</organism>
<dbReference type="AlphaFoldDB" id="A0A1R4KAR9"/>
<accession>A0A1R4KAR9</accession>
<protein>
    <submittedName>
        <fullName evidence="1">Uncharacterized protein</fullName>
    </submittedName>
</protein>
<dbReference type="Proteomes" id="UP000188342">
    <property type="component" value="Unassembled WGS sequence"/>
</dbReference>
<evidence type="ECO:0000313" key="1">
    <source>
        <dbReference type="EMBL" id="SJN41399.1"/>
    </source>
</evidence>
<name>A0A1R4KAR9_9ACTN</name>
<gene>
    <name evidence="1" type="ORF">FM114_12725</name>
</gene>